<dbReference type="FunFam" id="3.30.300.10:FF:000002">
    <property type="entry name" value="GMP synthase [glutamine-hydrolyzing]"/>
    <property type="match status" value="1"/>
</dbReference>
<evidence type="ECO:0000256" key="2">
    <source>
        <dbReference type="ARBA" id="ARBA00005153"/>
    </source>
</evidence>
<dbReference type="FunFam" id="3.40.50.880:FF:000001">
    <property type="entry name" value="GMP synthase [glutamine-hydrolyzing]"/>
    <property type="match status" value="1"/>
</dbReference>
<dbReference type="NCBIfam" id="NF000848">
    <property type="entry name" value="PRK00074.1"/>
    <property type="match status" value="1"/>
</dbReference>
<dbReference type="NCBIfam" id="TIGR00888">
    <property type="entry name" value="guaA_Nterm"/>
    <property type="match status" value="1"/>
</dbReference>
<dbReference type="CDD" id="cd01997">
    <property type="entry name" value="GMP_synthase_C"/>
    <property type="match status" value="1"/>
</dbReference>
<dbReference type="UniPathway" id="UPA00189">
    <property type="reaction ID" value="UER00296"/>
</dbReference>
<dbReference type="PROSITE" id="PS51553">
    <property type="entry name" value="GMPS_ATP_PPASE"/>
    <property type="match status" value="1"/>
</dbReference>
<comment type="pathway">
    <text evidence="2 9">Purine metabolism; GMP biosynthesis; GMP from XMP (L-Gln route): step 1/1.</text>
</comment>
<dbReference type="SUPFAM" id="SSF52402">
    <property type="entry name" value="Adenine nucleotide alpha hydrolases-like"/>
    <property type="match status" value="1"/>
</dbReference>
<dbReference type="InterPro" id="IPR022955">
    <property type="entry name" value="GMP_synthase"/>
</dbReference>
<evidence type="ECO:0000256" key="9">
    <source>
        <dbReference type="HAMAP-Rule" id="MF_00344"/>
    </source>
</evidence>
<dbReference type="PRINTS" id="PR00097">
    <property type="entry name" value="ANTSNTHASEII"/>
</dbReference>
<evidence type="ECO:0000256" key="4">
    <source>
        <dbReference type="ARBA" id="ARBA00022741"/>
    </source>
</evidence>
<dbReference type="EC" id="6.3.5.2" evidence="9"/>
<protein>
    <recommendedName>
        <fullName evidence="9">GMP synthase [glutamine-hydrolyzing]</fullName>
        <ecNumber evidence="9">6.3.5.2</ecNumber>
    </recommendedName>
    <alternativeName>
        <fullName evidence="9">GMP synthetase</fullName>
    </alternativeName>
    <alternativeName>
        <fullName evidence="9">Glutamine amidotransferase</fullName>
    </alternativeName>
</protein>
<dbReference type="PANTHER" id="PTHR11922:SF2">
    <property type="entry name" value="GMP SYNTHASE [GLUTAMINE-HYDROLYZING]"/>
    <property type="match status" value="1"/>
</dbReference>
<reference evidence="12 13" key="1">
    <citation type="submission" date="2020-04" db="EMBL/GenBank/DDBJ databases">
        <title>Draft genome sequence of Caldanaerobacter sunterraneus. strain 1523vc isolated from Griffin hot spring, Kamchatka, Russia.</title>
        <authorList>
            <person name="Toshchakov S.V."/>
            <person name="Podosokorskaya O.A."/>
            <person name="Kublanov I.V."/>
            <person name="Korzhenkov A."/>
            <person name="Patrushev M.V."/>
        </authorList>
    </citation>
    <scope>NUCLEOTIDE SEQUENCE [LARGE SCALE GENOMIC DNA]</scope>
    <source>
        <strain evidence="12 13">1523vc</strain>
    </source>
</reference>
<keyword evidence="5 9" id="KW-0332">GMP biosynthesis</keyword>
<dbReference type="InterPro" id="IPR022310">
    <property type="entry name" value="NAD/GMP_synthase"/>
</dbReference>
<evidence type="ECO:0000259" key="11">
    <source>
        <dbReference type="PROSITE" id="PS51553"/>
    </source>
</evidence>
<dbReference type="InterPro" id="IPR014729">
    <property type="entry name" value="Rossmann-like_a/b/a_fold"/>
</dbReference>
<dbReference type="Pfam" id="PF00958">
    <property type="entry name" value="GMP_synt_C"/>
    <property type="match status" value="1"/>
</dbReference>
<dbReference type="GO" id="GO:0005524">
    <property type="term" value="F:ATP binding"/>
    <property type="evidence" value="ECO:0007669"/>
    <property type="project" value="UniProtKB-UniRule"/>
</dbReference>
<dbReference type="Gene3D" id="3.40.50.620">
    <property type="entry name" value="HUPs"/>
    <property type="match status" value="1"/>
</dbReference>
<dbReference type="Gene3D" id="3.40.50.880">
    <property type="match status" value="1"/>
</dbReference>
<feature type="active site" evidence="9">
    <location>
        <position position="173"/>
    </location>
</feature>
<dbReference type="OMA" id="IWQSFAV"/>
<dbReference type="InterPro" id="IPR017926">
    <property type="entry name" value="GATASE"/>
</dbReference>
<dbReference type="Pfam" id="PF00117">
    <property type="entry name" value="GATase"/>
    <property type="match status" value="1"/>
</dbReference>
<comment type="subunit">
    <text evidence="9">Homodimer.</text>
</comment>
<proteinExistence type="inferred from homology"/>
<sequence>MGIKRETILILDFGGQYTQLIARRIREANVYCEIVPYDISPEEIKKIDPKGIVLSGGPASVYVKNAPKCDKEIFELGYPVLGICYGVQLMTELLGGKVAPAPVREYGKTEVVINNTIPLFKGIERDTIVWMSHTDQIELPPPDFKVVASTENCPIAAIANVEKKLYGVQFHPEVSHTHRGTEIIRNFLFEVCDCSADWTMDSLIEQTVKEVRAKVGNHKAVCALSGGVDSAVAAVLVDRAIHDQLVCIFVDTGLLRTNEGDMVIETFRKNYDMNIIRVDAKDRFLSRLKGVTDPEEKRKIIGNVFIEVFKEEAMKIGDVKFLVQGTLYPDVIESGHGISSTIKSHHNVGGLPEDIGFELIEPLRMLFKDEVRQVGKELGIPDEILYRQPFPGPGLAVRIVGEVTEEKLEILRLADSIVQREMKRFGWYNKVWQSFAILPGIKSVGVMGDERTYGYAIILRVVDSMDGMTADWTKLPYEILESISTSITNEVPGVNRVLYDITSKPPATIEWE</sequence>
<evidence type="ECO:0000256" key="1">
    <source>
        <dbReference type="ARBA" id="ARBA00002332"/>
    </source>
</evidence>
<comment type="catalytic activity">
    <reaction evidence="9">
        <text>XMP + L-glutamine + ATP + H2O = GMP + L-glutamate + AMP + diphosphate + 2 H(+)</text>
        <dbReference type="Rhea" id="RHEA:11680"/>
        <dbReference type="ChEBI" id="CHEBI:15377"/>
        <dbReference type="ChEBI" id="CHEBI:15378"/>
        <dbReference type="ChEBI" id="CHEBI:29985"/>
        <dbReference type="ChEBI" id="CHEBI:30616"/>
        <dbReference type="ChEBI" id="CHEBI:33019"/>
        <dbReference type="ChEBI" id="CHEBI:57464"/>
        <dbReference type="ChEBI" id="CHEBI:58115"/>
        <dbReference type="ChEBI" id="CHEBI:58359"/>
        <dbReference type="ChEBI" id="CHEBI:456215"/>
        <dbReference type="EC" id="6.3.5.2"/>
    </reaction>
</comment>
<evidence type="ECO:0000313" key="12">
    <source>
        <dbReference type="EMBL" id="NNG68183.1"/>
    </source>
</evidence>
<feature type="active site" evidence="9">
    <location>
        <position position="171"/>
    </location>
</feature>
<dbReference type="PRINTS" id="PR00096">
    <property type="entry name" value="GATASE"/>
</dbReference>
<dbReference type="HAMAP" id="MF_00344">
    <property type="entry name" value="GMP_synthase"/>
    <property type="match status" value="1"/>
</dbReference>
<dbReference type="InterPro" id="IPR001674">
    <property type="entry name" value="GMP_synth_C"/>
</dbReference>
<dbReference type="Pfam" id="PF02540">
    <property type="entry name" value="NAD_synthase"/>
    <property type="match status" value="1"/>
</dbReference>
<evidence type="ECO:0000256" key="7">
    <source>
        <dbReference type="ARBA" id="ARBA00022840"/>
    </source>
</evidence>
<keyword evidence="6 9" id="KW-0658">Purine biosynthesis</keyword>
<evidence type="ECO:0000256" key="6">
    <source>
        <dbReference type="ARBA" id="ARBA00022755"/>
    </source>
</evidence>
<dbReference type="SUPFAM" id="SSF54810">
    <property type="entry name" value="GMP synthetase C-terminal dimerisation domain"/>
    <property type="match status" value="1"/>
</dbReference>
<dbReference type="PANTHER" id="PTHR11922">
    <property type="entry name" value="GMP SYNTHASE-RELATED"/>
    <property type="match status" value="1"/>
</dbReference>
<comment type="function">
    <text evidence="1 9">Catalyzes the synthesis of GMP from XMP.</text>
</comment>
<name>A0A7Y2PNG7_9THEO</name>
<dbReference type="EMBL" id="JABEQB010000063">
    <property type="protein sequence ID" value="NNG68183.1"/>
    <property type="molecule type" value="Genomic_DNA"/>
</dbReference>
<dbReference type="InterPro" id="IPR029062">
    <property type="entry name" value="Class_I_gatase-like"/>
</dbReference>
<gene>
    <name evidence="9 12" type="primary">guaA</name>
    <name evidence="12" type="ORF">HKI81_13550</name>
</gene>
<keyword evidence="8 9" id="KW-0315">Glutamine amidotransferase</keyword>
<dbReference type="InterPro" id="IPR004739">
    <property type="entry name" value="GMP_synth_GATase"/>
</dbReference>
<accession>A0A7Y2PNG7</accession>
<evidence type="ECO:0000256" key="8">
    <source>
        <dbReference type="ARBA" id="ARBA00022962"/>
    </source>
</evidence>
<dbReference type="CDD" id="cd01742">
    <property type="entry name" value="GATase1_GMP_Synthase"/>
    <property type="match status" value="1"/>
</dbReference>
<comment type="caution">
    <text evidence="12">The sequence shown here is derived from an EMBL/GenBank/DDBJ whole genome shotgun (WGS) entry which is preliminary data.</text>
</comment>
<feature type="active site" description="Nucleophile" evidence="9">
    <location>
        <position position="84"/>
    </location>
</feature>
<dbReference type="SUPFAM" id="SSF52317">
    <property type="entry name" value="Class I glutamine amidotransferase-like"/>
    <property type="match status" value="1"/>
</dbReference>
<evidence type="ECO:0000256" key="3">
    <source>
        <dbReference type="ARBA" id="ARBA00022598"/>
    </source>
</evidence>
<evidence type="ECO:0000256" key="5">
    <source>
        <dbReference type="ARBA" id="ARBA00022749"/>
    </source>
</evidence>
<keyword evidence="7 9" id="KW-0067">ATP-binding</keyword>
<dbReference type="Proteomes" id="UP000529861">
    <property type="component" value="Unassembled WGS sequence"/>
</dbReference>
<dbReference type="InterPro" id="IPR025777">
    <property type="entry name" value="GMPS_ATP_PPase_dom"/>
</dbReference>
<dbReference type="AlphaFoldDB" id="A0A7Y2PNG7"/>
<feature type="domain" description="GMPS ATP-PPase" evidence="11">
    <location>
        <begin position="198"/>
        <end position="387"/>
    </location>
</feature>
<dbReference type="GO" id="GO:0003921">
    <property type="term" value="F:GMP synthase activity"/>
    <property type="evidence" value="ECO:0007669"/>
    <property type="project" value="InterPro"/>
</dbReference>
<feature type="binding site" evidence="10">
    <location>
        <begin position="225"/>
        <end position="231"/>
    </location>
    <ligand>
        <name>ATP</name>
        <dbReference type="ChEBI" id="CHEBI:30616"/>
    </ligand>
</feature>
<dbReference type="RefSeq" id="WP_011024999.1">
    <property type="nucleotide sequence ID" value="NZ_JABEQB010000063.1"/>
</dbReference>
<dbReference type="GO" id="GO:0005829">
    <property type="term" value="C:cytosol"/>
    <property type="evidence" value="ECO:0007669"/>
    <property type="project" value="TreeGrafter"/>
</dbReference>
<dbReference type="PROSITE" id="PS51273">
    <property type="entry name" value="GATASE_TYPE_1"/>
    <property type="match status" value="1"/>
</dbReference>
<keyword evidence="4 9" id="KW-0547">Nucleotide-binding</keyword>
<dbReference type="FunFam" id="3.40.50.620:FF:000001">
    <property type="entry name" value="GMP synthase [glutamine-hydrolyzing]"/>
    <property type="match status" value="1"/>
</dbReference>
<organism evidence="12 13">
    <name type="scientific">Caldanaerobacter subterraneus</name>
    <dbReference type="NCBI Taxonomy" id="911092"/>
    <lineage>
        <taxon>Bacteria</taxon>
        <taxon>Bacillati</taxon>
        <taxon>Bacillota</taxon>
        <taxon>Clostridia</taxon>
        <taxon>Thermoanaerobacterales</taxon>
        <taxon>Thermoanaerobacteraceae</taxon>
        <taxon>Caldanaerobacter</taxon>
    </lineage>
</organism>
<dbReference type="SMR" id="A0A7Y2PNG7"/>
<dbReference type="Gene3D" id="3.30.300.10">
    <property type="match status" value="1"/>
</dbReference>
<evidence type="ECO:0000256" key="10">
    <source>
        <dbReference type="PROSITE-ProRule" id="PRU00886"/>
    </source>
</evidence>
<keyword evidence="3 9" id="KW-0436">Ligase</keyword>
<evidence type="ECO:0000313" key="13">
    <source>
        <dbReference type="Proteomes" id="UP000529861"/>
    </source>
</evidence>
<dbReference type="NCBIfam" id="TIGR00884">
    <property type="entry name" value="guaA_Cterm"/>
    <property type="match status" value="1"/>
</dbReference>